<dbReference type="PIRSF" id="PIRSF016578">
    <property type="entry name" value="HsaA"/>
    <property type="match status" value="1"/>
</dbReference>
<dbReference type="Gene3D" id="2.40.110.10">
    <property type="entry name" value="Butyryl-CoA Dehydrogenase, subunit A, domain 2"/>
    <property type="match status" value="1"/>
</dbReference>
<dbReference type="SUPFAM" id="SSF47203">
    <property type="entry name" value="Acyl-CoA dehydrogenase C-terminal domain-like"/>
    <property type="match status" value="1"/>
</dbReference>
<dbReference type="Proteomes" id="UP000774935">
    <property type="component" value="Unassembled WGS sequence"/>
</dbReference>
<name>A0ABS6X928_9BACT</name>
<dbReference type="InterPro" id="IPR006089">
    <property type="entry name" value="Acyl-CoA_DH_CS"/>
</dbReference>
<dbReference type="Pfam" id="PF02770">
    <property type="entry name" value="Acyl-CoA_dh_M"/>
    <property type="match status" value="1"/>
</dbReference>
<reference evidence="9 10" key="1">
    <citation type="submission" date="2021-07" db="EMBL/GenBank/DDBJ databases">
        <authorList>
            <person name="Kim M.K."/>
        </authorList>
    </citation>
    <scope>NUCLEOTIDE SEQUENCE [LARGE SCALE GENOMIC DNA]</scope>
    <source>
        <strain evidence="9 10">HLY7-15</strain>
    </source>
</reference>
<protein>
    <submittedName>
        <fullName evidence="9">Acyl-CoA dehydrogenase</fullName>
    </submittedName>
</protein>
<dbReference type="RefSeq" id="WP_199108903.1">
    <property type="nucleotide sequence ID" value="NZ_JAHWXQ010000001.1"/>
</dbReference>
<dbReference type="InterPro" id="IPR009100">
    <property type="entry name" value="AcylCoA_DH/oxidase_NM_dom_sf"/>
</dbReference>
<evidence type="ECO:0000256" key="2">
    <source>
        <dbReference type="ARBA" id="ARBA00009347"/>
    </source>
</evidence>
<dbReference type="Pfam" id="PF02771">
    <property type="entry name" value="Acyl-CoA_dh_N"/>
    <property type="match status" value="1"/>
</dbReference>
<evidence type="ECO:0000256" key="4">
    <source>
        <dbReference type="ARBA" id="ARBA00022827"/>
    </source>
</evidence>
<keyword evidence="10" id="KW-1185">Reference proteome</keyword>
<dbReference type="Gene3D" id="1.10.540.10">
    <property type="entry name" value="Acyl-CoA dehydrogenase/oxidase, N-terminal domain"/>
    <property type="match status" value="1"/>
</dbReference>
<organism evidence="9 10">
    <name type="scientific">Pontibacter populi</name>
    <dbReference type="NCBI Taxonomy" id="890055"/>
    <lineage>
        <taxon>Bacteria</taxon>
        <taxon>Pseudomonadati</taxon>
        <taxon>Bacteroidota</taxon>
        <taxon>Cytophagia</taxon>
        <taxon>Cytophagales</taxon>
        <taxon>Hymenobacteraceae</taxon>
        <taxon>Pontibacter</taxon>
    </lineage>
</organism>
<feature type="domain" description="Acyl-CoA dehydrogenase/oxidase C-terminal" evidence="6">
    <location>
        <begin position="231"/>
        <end position="377"/>
    </location>
</feature>
<proteinExistence type="inferred from homology"/>
<dbReference type="PANTHER" id="PTHR43884:SF12">
    <property type="entry name" value="ISOVALERYL-COA DEHYDROGENASE, MITOCHONDRIAL-RELATED"/>
    <property type="match status" value="1"/>
</dbReference>
<keyword evidence="5" id="KW-0560">Oxidoreductase</keyword>
<dbReference type="InterPro" id="IPR037069">
    <property type="entry name" value="AcylCoA_DH/ox_N_sf"/>
</dbReference>
<feature type="domain" description="Acyl-CoA oxidase/dehydrogenase middle" evidence="7">
    <location>
        <begin position="122"/>
        <end position="217"/>
    </location>
</feature>
<dbReference type="InterPro" id="IPR046373">
    <property type="entry name" value="Acyl-CoA_Oxase/DH_mid-dom_sf"/>
</dbReference>
<dbReference type="InterPro" id="IPR009075">
    <property type="entry name" value="AcylCo_DH/oxidase_C"/>
</dbReference>
<feature type="domain" description="Acyl-CoA dehydrogenase/oxidase N-terminal" evidence="8">
    <location>
        <begin position="6"/>
        <end position="118"/>
    </location>
</feature>
<accession>A0ABS6X928</accession>
<comment type="similarity">
    <text evidence="2 5">Belongs to the acyl-CoA dehydrogenase family.</text>
</comment>
<evidence type="ECO:0000313" key="9">
    <source>
        <dbReference type="EMBL" id="MBW3364412.1"/>
    </source>
</evidence>
<dbReference type="InterPro" id="IPR013786">
    <property type="entry name" value="AcylCoA_DH/ox_N"/>
</dbReference>
<dbReference type="PROSITE" id="PS00072">
    <property type="entry name" value="ACYL_COA_DH_1"/>
    <property type="match status" value="1"/>
</dbReference>
<comment type="caution">
    <text evidence="9">The sequence shown here is derived from an EMBL/GenBank/DDBJ whole genome shotgun (WGS) entry which is preliminary data.</text>
</comment>
<evidence type="ECO:0000256" key="5">
    <source>
        <dbReference type="RuleBase" id="RU362125"/>
    </source>
</evidence>
<sequence>MNFQLTEEHLAVQEAAREFAQTELLPGVIERDEHQKFPAEQIKKMGELGFLGMMVDPKYGGGGMDTISYVLAMEEISKIDASASVVMSVNNSLVCWGLEKYGNEEQKQKYLTRLATGEIIGAFCLSEPEAGSDATSQRTTAVDMGDHYLLNGTKNWITNGSTASVYLVIAQTDVAKGHRGINALIVERGMEGFEIGPKENKLGIRGSDTHSLMFTDVKVPKENRIGEDGFGFKFAMSTLSGGRIGIASQALGIASGAYELAVKYAKERKAFGVEIAKHQAIQFKLADMATNIEAARLLCLQAAYDKDTHADYGKSGAMAKLFASKVAMDTTIEAVQVHGGYGFVKEYHVERLMRDAKITQIYEGTSEIQKIVISRELLK</sequence>
<dbReference type="EMBL" id="JAHWXQ010000001">
    <property type="protein sequence ID" value="MBW3364412.1"/>
    <property type="molecule type" value="Genomic_DNA"/>
</dbReference>
<dbReference type="PANTHER" id="PTHR43884">
    <property type="entry name" value="ACYL-COA DEHYDROGENASE"/>
    <property type="match status" value="1"/>
</dbReference>
<keyword evidence="4 5" id="KW-0274">FAD</keyword>
<dbReference type="InterPro" id="IPR006091">
    <property type="entry name" value="Acyl-CoA_Oxase/DH_mid-dom"/>
</dbReference>
<keyword evidence="3 5" id="KW-0285">Flavoprotein</keyword>
<dbReference type="Gene3D" id="1.20.140.10">
    <property type="entry name" value="Butyryl-CoA Dehydrogenase, subunit A, domain 3"/>
    <property type="match status" value="1"/>
</dbReference>
<dbReference type="SUPFAM" id="SSF56645">
    <property type="entry name" value="Acyl-CoA dehydrogenase NM domain-like"/>
    <property type="match status" value="1"/>
</dbReference>
<evidence type="ECO:0000256" key="3">
    <source>
        <dbReference type="ARBA" id="ARBA00022630"/>
    </source>
</evidence>
<evidence type="ECO:0000259" key="6">
    <source>
        <dbReference type="Pfam" id="PF00441"/>
    </source>
</evidence>
<dbReference type="CDD" id="cd01158">
    <property type="entry name" value="SCAD_SBCAD"/>
    <property type="match status" value="1"/>
</dbReference>
<gene>
    <name evidence="9" type="ORF">KYK27_05125</name>
</gene>
<dbReference type="Pfam" id="PF00441">
    <property type="entry name" value="Acyl-CoA_dh_1"/>
    <property type="match status" value="1"/>
</dbReference>
<dbReference type="InterPro" id="IPR036250">
    <property type="entry name" value="AcylCo_DH-like_C"/>
</dbReference>
<evidence type="ECO:0000259" key="8">
    <source>
        <dbReference type="Pfam" id="PF02771"/>
    </source>
</evidence>
<evidence type="ECO:0000256" key="1">
    <source>
        <dbReference type="ARBA" id="ARBA00001974"/>
    </source>
</evidence>
<dbReference type="PROSITE" id="PS00073">
    <property type="entry name" value="ACYL_COA_DH_2"/>
    <property type="match status" value="1"/>
</dbReference>
<comment type="cofactor">
    <cofactor evidence="1 5">
        <name>FAD</name>
        <dbReference type="ChEBI" id="CHEBI:57692"/>
    </cofactor>
</comment>
<evidence type="ECO:0000259" key="7">
    <source>
        <dbReference type="Pfam" id="PF02770"/>
    </source>
</evidence>
<evidence type="ECO:0000313" key="10">
    <source>
        <dbReference type="Proteomes" id="UP000774935"/>
    </source>
</evidence>